<feature type="domain" description="Transposase (putative) gypsy type" evidence="3">
    <location>
        <begin position="24"/>
        <end position="90"/>
    </location>
</feature>
<keyword evidence="5" id="KW-1185">Reference proteome</keyword>
<feature type="coiled-coil region" evidence="1">
    <location>
        <begin position="386"/>
        <end position="413"/>
    </location>
</feature>
<comment type="caution">
    <text evidence="4">The sequence shown here is derived from an EMBL/GenBank/DDBJ whole genome shotgun (WGS) entry which is preliminary data.</text>
</comment>
<evidence type="ECO:0000313" key="5">
    <source>
        <dbReference type="Proteomes" id="UP001231189"/>
    </source>
</evidence>
<dbReference type="EMBL" id="JAUUTY010000007">
    <property type="protein sequence ID" value="KAK1609379.1"/>
    <property type="molecule type" value="Genomic_DNA"/>
</dbReference>
<evidence type="ECO:0000256" key="2">
    <source>
        <dbReference type="SAM" id="MobiDB-lite"/>
    </source>
</evidence>
<evidence type="ECO:0000256" key="1">
    <source>
        <dbReference type="SAM" id="Coils"/>
    </source>
</evidence>
<protein>
    <recommendedName>
        <fullName evidence="3">Transposase (putative) gypsy type domain-containing protein</fullName>
    </recommendedName>
</protein>
<evidence type="ECO:0000259" key="3">
    <source>
        <dbReference type="Pfam" id="PF04195"/>
    </source>
</evidence>
<feature type="compositionally biased region" description="Low complexity" evidence="2">
    <location>
        <begin position="368"/>
        <end position="379"/>
    </location>
</feature>
<feature type="region of interest" description="Disordered" evidence="2">
    <location>
        <begin position="571"/>
        <end position="646"/>
    </location>
</feature>
<dbReference type="Proteomes" id="UP001231189">
    <property type="component" value="Unassembled WGS sequence"/>
</dbReference>
<organism evidence="4 5">
    <name type="scientific">Lolium multiflorum</name>
    <name type="common">Italian ryegrass</name>
    <name type="synonym">Lolium perenne subsp. multiflorum</name>
    <dbReference type="NCBI Taxonomy" id="4521"/>
    <lineage>
        <taxon>Eukaryota</taxon>
        <taxon>Viridiplantae</taxon>
        <taxon>Streptophyta</taxon>
        <taxon>Embryophyta</taxon>
        <taxon>Tracheophyta</taxon>
        <taxon>Spermatophyta</taxon>
        <taxon>Magnoliopsida</taxon>
        <taxon>Liliopsida</taxon>
        <taxon>Poales</taxon>
        <taxon>Poaceae</taxon>
        <taxon>BOP clade</taxon>
        <taxon>Pooideae</taxon>
        <taxon>Poodae</taxon>
        <taxon>Poeae</taxon>
        <taxon>Poeae Chloroplast Group 2 (Poeae type)</taxon>
        <taxon>Loliodinae</taxon>
        <taxon>Loliinae</taxon>
        <taxon>Lolium</taxon>
    </lineage>
</organism>
<dbReference type="InterPro" id="IPR007321">
    <property type="entry name" value="Transposase_28"/>
</dbReference>
<evidence type="ECO:0000313" key="4">
    <source>
        <dbReference type="EMBL" id="KAK1609379.1"/>
    </source>
</evidence>
<accession>A0AAD8VJY8</accession>
<name>A0AAD8VJY8_LOLMU</name>
<reference evidence="4" key="1">
    <citation type="submission" date="2023-07" db="EMBL/GenBank/DDBJ databases">
        <title>A chromosome-level genome assembly of Lolium multiflorum.</title>
        <authorList>
            <person name="Chen Y."/>
            <person name="Copetti D."/>
            <person name="Kolliker R."/>
            <person name="Studer B."/>
        </authorList>
    </citation>
    <scope>NUCLEOTIDE SEQUENCE</scope>
    <source>
        <strain evidence="4">02402/16</strain>
        <tissue evidence="4">Leaf</tissue>
    </source>
</reference>
<sequence length="646" mass="73620">MIAPDWSFMKDFVTPKPDPDERVLTKAWVECGLSLPSSEFFLSVLTTYGLQPHNICPNSYLLLSNFVTLCEGHLGIRPHIHMWQLFFRVKKETKDKVMVNYGSMTFMLCPGRMYPPHSSHESVRYWNAGWFYAKNIQVPDVHEGLPKFINKPPKELASWSFVPALAQYPELDKAARRISRSVHDGLTKTDLTLSWFSRRIQPLKYNKRLICEYTGVDDQLRVTRDNLPTDSLNRRIKMLVKIPRGQPVPEIVKDIKTNNQCPPLNSLAEEDFQTEKWDLEQDLLNSMLNNAWGKADAESSQIQNFKKEIGQFCDQLLVKRKEQQVLHYELHKNIALQHSVTLNQADKICVAKEKNADLERQLAESQGASSSLATASSELESPRSSYKDLKTKLMEADQKREYAEKQLAERNSELIKKEADFAIKRKPLGYDEERRNQFPRDDLIQLAGDDCKDLISTCRKICHNLAIRDNRTCDVHDLIQRRDILPELVVDLKASSSRGAAAMSLQMCLAHVSELNIDRVTSGVPSTSDVKALLNAVSGYDTRIAWRIRHEEFYDKVVLPIDEPLEAEIEKEREAEARPTRSGDGSQYTWTSSKEARKNKSKGSAASPTEEDEESDDDDVSSPPQDEDKSEPQADVEGCSSSTKEK</sequence>
<feature type="region of interest" description="Disordered" evidence="2">
    <location>
        <begin position="362"/>
        <end position="386"/>
    </location>
</feature>
<dbReference type="AlphaFoldDB" id="A0AAD8VJY8"/>
<proteinExistence type="predicted"/>
<dbReference type="PANTHER" id="PTHR33026:SF7">
    <property type="entry name" value="OS03G0100275 PROTEIN"/>
    <property type="match status" value="1"/>
</dbReference>
<gene>
    <name evidence="4" type="ORF">QYE76_033052</name>
</gene>
<feature type="compositionally biased region" description="Polar residues" evidence="2">
    <location>
        <begin position="583"/>
        <end position="593"/>
    </location>
</feature>
<dbReference type="Pfam" id="PF04195">
    <property type="entry name" value="Transposase_28"/>
    <property type="match status" value="1"/>
</dbReference>
<keyword evidence="1" id="KW-0175">Coiled coil</keyword>
<feature type="compositionally biased region" description="Basic and acidic residues" evidence="2">
    <location>
        <begin position="571"/>
        <end position="581"/>
    </location>
</feature>
<feature type="compositionally biased region" description="Acidic residues" evidence="2">
    <location>
        <begin position="609"/>
        <end position="620"/>
    </location>
</feature>
<dbReference type="PANTHER" id="PTHR33026">
    <property type="entry name" value="OS06G0360600 PROTEIN"/>
    <property type="match status" value="1"/>
</dbReference>